<feature type="domain" description="Mandelate racemase/muconate lactonizing enzyme C-terminal" evidence="4">
    <location>
        <begin position="149"/>
        <end position="241"/>
    </location>
</feature>
<evidence type="ECO:0000313" key="6">
    <source>
        <dbReference type="Proteomes" id="UP001595699"/>
    </source>
</evidence>
<dbReference type="SFLD" id="SFLDG00180">
    <property type="entry name" value="muconate_cycloisomerase"/>
    <property type="match status" value="1"/>
</dbReference>
<sequence>MTAPTIAAIQTAPISLPVAEDLVVLGARGSHDHSNFLLVRVITSDGVEGYGEVSATPLWSGEDGVSAEHFIRNVLAPVLVGQPLQPVAKLDNAMDSVLAGNPFTKAGVSIALWDAYARSLNVPLATALGGPYREEIPIKLSLSGEGDYLERVYAAATAAGFGAFKVKVGKGVDGDIARVAQARKLAGDQTFLGVDANTGWTRAEAQRAVRAMAPYGIAFVEQPLAADDLDGMRELRSLGYPVVADESVFGLADLRRVIAASAADVISVYVGKAGGPARAVELGRIAHAFGLSSLIGSNGELGLGAAAQVHVAAAIEGLTVEFPSDIIGAHYYAEDILAEPLPSDGRRVALPDGPGLGVRLRDDLLGSFR</sequence>
<dbReference type="SMART" id="SM00922">
    <property type="entry name" value="MR_MLE"/>
    <property type="match status" value="1"/>
</dbReference>
<reference evidence="6" key="1">
    <citation type="journal article" date="2019" name="Int. J. Syst. Evol. Microbiol.">
        <title>The Global Catalogue of Microorganisms (GCM) 10K type strain sequencing project: providing services to taxonomists for standard genome sequencing and annotation.</title>
        <authorList>
            <consortium name="The Broad Institute Genomics Platform"/>
            <consortium name="The Broad Institute Genome Sequencing Center for Infectious Disease"/>
            <person name="Wu L."/>
            <person name="Ma J."/>
        </authorList>
    </citation>
    <scope>NUCLEOTIDE SEQUENCE [LARGE SCALE GENOMIC DNA]</scope>
    <source>
        <strain evidence="6">CGMCC 4.7241</strain>
    </source>
</reference>
<dbReference type="SUPFAM" id="SSF54826">
    <property type="entry name" value="Enolase N-terminal domain-like"/>
    <property type="match status" value="1"/>
</dbReference>
<dbReference type="InterPro" id="IPR018110">
    <property type="entry name" value="Mandel_Rmase/mucon_lact_enz_CS"/>
</dbReference>
<dbReference type="InterPro" id="IPR029065">
    <property type="entry name" value="Enolase_C-like"/>
</dbReference>
<evidence type="ECO:0000313" key="5">
    <source>
        <dbReference type="EMBL" id="MFC3759916.1"/>
    </source>
</evidence>
<organism evidence="5 6">
    <name type="scientific">Tenggerimyces flavus</name>
    <dbReference type="NCBI Taxonomy" id="1708749"/>
    <lineage>
        <taxon>Bacteria</taxon>
        <taxon>Bacillati</taxon>
        <taxon>Actinomycetota</taxon>
        <taxon>Actinomycetes</taxon>
        <taxon>Propionibacteriales</taxon>
        <taxon>Nocardioidaceae</taxon>
        <taxon>Tenggerimyces</taxon>
    </lineage>
</organism>
<evidence type="ECO:0000256" key="1">
    <source>
        <dbReference type="ARBA" id="ARBA00008031"/>
    </source>
</evidence>
<dbReference type="SFLD" id="SFLDS00001">
    <property type="entry name" value="Enolase"/>
    <property type="match status" value="1"/>
</dbReference>
<proteinExistence type="inferred from homology"/>
<dbReference type="Gene3D" id="3.30.390.10">
    <property type="entry name" value="Enolase-like, N-terminal domain"/>
    <property type="match status" value="1"/>
</dbReference>
<comment type="similarity">
    <text evidence="1">Belongs to the mandelate racemase/muconate lactonizing enzyme family.</text>
</comment>
<dbReference type="SUPFAM" id="SSF51604">
    <property type="entry name" value="Enolase C-terminal domain-like"/>
    <property type="match status" value="1"/>
</dbReference>
<dbReference type="EMBL" id="JBHRZH010000004">
    <property type="protein sequence ID" value="MFC3759916.1"/>
    <property type="molecule type" value="Genomic_DNA"/>
</dbReference>
<dbReference type="Proteomes" id="UP001595699">
    <property type="component" value="Unassembled WGS sequence"/>
</dbReference>
<evidence type="ECO:0000259" key="4">
    <source>
        <dbReference type="SMART" id="SM00922"/>
    </source>
</evidence>
<dbReference type="PANTHER" id="PTHR48073">
    <property type="entry name" value="O-SUCCINYLBENZOATE SYNTHASE-RELATED"/>
    <property type="match status" value="1"/>
</dbReference>
<dbReference type="PANTHER" id="PTHR48073:SF2">
    <property type="entry name" value="O-SUCCINYLBENZOATE SYNTHASE"/>
    <property type="match status" value="1"/>
</dbReference>
<dbReference type="InterPro" id="IPR029017">
    <property type="entry name" value="Enolase-like_N"/>
</dbReference>
<keyword evidence="6" id="KW-1185">Reference proteome</keyword>
<dbReference type="Gene3D" id="3.20.20.120">
    <property type="entry name" value="Enolase-like C-terminal domain"/>
    <property type="match status" value="1"/>
</dbReference>
<comment type="caution">
    <text evidence="5">The sequence shown here is derived from an EMBL/GenBank/DDBJ whole genome shotgun (WGS) entry which is preliminary data.</text>
</comment>
<evidence type="ECO:0000256" key="3">
    <source>
        <dbReference type="ARBA" id="ARBA00023235"/>
    </source>
</evidence>
<evidence type="ECO:0000256" key="2">
    <source>
        <dbReference type="ARBA" id="ARBA00022723"/>
    </source>
</evidence>
<dbReference type="Pfam" id="PF13378">
    <property type="entry name" value="MR_MLE_C"/>
    <property type="match status" value="1"/>
</dbReference>
<dbReference type="RefSeq" id="WP_205120251.1">
    <property type="nucleotide sequence ID" value="NZ_JAFBCM010000001.1"/>
</dbReference>
<name>A0ABV7Y3T1_9ACTN</name>
<keyword evidence="3" id="KW-0413">Isomerase</keyword>
<dbReference type="PROSITE" id="PS00909">
    <property type="entry name" value="MR_MLE_2"/>
    <property type="match status" value="1"/>
</dbReference>
<dbReference type="InterPro" id="IPR013342">
    <property type="entry name" value="Mandelate_racemase_C"/>
</dbReference>
<accession>A0ABV7Y3T1</accession>
<protein>
    <submittedName>
        <fullName evidence="5">Mandelate racemase/muconate lactonizing enzyme family protein</fullName>
    </submittedName>
</protein>
<dbReference type="Pfam" id="PF02746">
    <property type="entry name" value="MR_MLE_N"/>
    <property type="match status" value="1"/>
</dbReference>
<dbReference type="InterPro" id="IPR036849">
    <property type="entry name" value="Enolase-like_C_sf"/>
</dbReference>
<gene>
    <name evidence="5" type="ORF">ACFOUW_03635</name>
</gene>
<dbReference type="InterPro" id="IPR013341">
    <property type="entry name" value="Mandelate_racemase_N_dom"/>
</dbReference>
<keyword evidence="2" id="KW-0479">Metal-binding</keyword>